<dbReference type="InterPro" id="IPR011009">
    <property type="entry name" value="Kinase-like_dom_sf"/>
</dbReference>
<dbReference type="Pfam" id="PF00069">
    <property type="entry name" value="Pkinase"/>
    <property type="match status" value="1"/>
</dbReference>
<dbReference type="GO" id="GO:0004672">
    <property type="term" value="F:protein kinase activity"/>
    <property type="evidence" value="ECO:0007669"/>
    <property type="project" value="InterPro"/>
</dbReference>
<dbReference type="OrthoDB" id="332863at2759"/>
<dbReference type="InterPro" id="IPR001279">
    <property type="entry name" value="Metallo-B-lactamas"/>
</dbReference>
<comment type="caution">
    <text evidence="6">The sequence shown here is derived from an EMBL/GenBank/DDBJ whole genome shotgun (WGS) entry which is preliminary data.</text>
</comment>
<feature type="compositionally biased region" description="Basic and acidic residues" evidence="4">
    <location>
        <begin position="391"/>
        <end position="414"/>
    </location>
</feature>
<dbReference type="Proteomes" id="UP000310066">
    <property type="component" value="Unassembled WGS sequence"/>
</dbReference>
<dbReference type="GO" id="GO:0005524">
    <property type="term" value="F:ATP binding"/>
    <property type="evidence" value="ECO:0007669"/>
    <property type="project" value="UniProtKB-UniRule"/>
</dbReference>
<dbReference type="InterPro" id="IPR017441">
    <property type="entry name" value="Protein_kinase_ATP_BS"/>
</dbReference>
<proteinExistence type="predicted"/>
<dbReference type="PROSITE" id="PS00107">
    <property type="entry name" value="PROTEIN_KINASE_ATP"/>
    <property type="match status" value="1"/>
</dbReference>
<feature type="region of interest" description="Disordered" evidence="4">
    <location>
        <begin position="388"/>
        <end position="446"/>
    </location>
</feature>
<evidence type="ECO:0000256" key="3">
    <source>
        <dbReference type="PROSITE-ProRule" id="PRU10141"/>
    </source>
</evidence>
<dbReference type="PANTHER" id="PTHR15032">
    <property type="entry name" value="N-ACYL-PHOSPHATIDYLETHANOLAMINE-HYDROLYZING PHOSPHOLIPASE D"/>
    <property type="match status" value="1"/>
</dbReference>
<dbReference type="PANTHER" id="PTHR15032:SF4">
    <property type="entry name" value="N-ACYL-PHOSPHATIDYLETHANOLAMINE-HYDROLYZING PHOSPHOLIPASE D"/>
    <property type="match status" value="1"/>
</dbReference>
<dbReference type="SUPFAM" id="SSF56281">
    <property type="entry name" value="Metallo-hydrolase/oxidoreductase"/>
    <property type="match status" value="1"/>
</dbReference>
<evidence type="ECO:0000313" key="6">
    <source>
        <dbReference type="EMBL" id="TKA35215.1"/>
    </source>
</evidence>
<dbReference type="AlphaFoldDB" id="A0A4U0UKI4"/>
<dbReference type="GO" id="GO:0070290">
    <property type="term" value="F:N-acylphosphatidylethanolamine-specific phospholipase D activity"/>
    <property type="evidence" value="ECO:0007669"/>
    <property type="project" value="TreeGrafter"/>
</dbReference>
<dbReference type="GO" id="GO:0070291">
    <property type="term" value="P:N-acylethanolamine metabolic process"/>
    <property type="evidence" value="ECO:0007669"/>
    <property type="project" value="TreeGrafter"/>
</dbReference>
<dbReference type="GO" id="GO:0005737">
    <property type="term" value="C:cytoplasm"/>
    <property type="evidence" value="ECO:0007669"/>
    <property type="project" value="TreeGrafter"/>
</dbReference>
<evidence type="ECO:0000259" key="5">
    <source>
        <dbReference type="PROSITE" id="PS50011"/>
    </source>
</evidence>
<dbReference type="PROSITE" id="PS00108">
    <property type="entry name" value="PROTEIN_KINASE_ST"/>
    <property type="match status" value="1"/>
</dbReference>
<dbReference type="SUPFAM" id="SSF56112">
    <property type="entry name" value="Protein kinase-like (PK-like)"/>
    <property type="match status" value="1"/>
</dbReference>
<dbReference type="PROSITE" id="PS50011">
    <property type="entry name" value="PROTEIN_KINASE_DOM"/>
    <property type="match status" value="1"/>
</dbReference>
<dbReference type="STRING" id="329885.A0A4U0UKI4"/>
<feature type="domain" description="Protein kinase" evidence="5">
    <location>
        <begin position="121"/>
        <end position="473"/>
    </location>
</feature>
<dbReference type="InterPro" id="IPR036866">
    <property type="entry name" value="RibonucZ/Hydroxyglut_hydro"/>
</dbReference>
<keyword evidence="2 3" id="KW-0067">ATP-binding</keyword>
<dbReference type="Pfam" id="PF12706">
    <property type="entry name" value="Lactamase_B_2"/>
    <property type="match status" value="1"/>
</dbReference>
<dbReference type="GO" id="GO:0070292">
    <property type="term" value="P:N-acylphosphatidylethanolamine metabolic process"/>
    <property type="evidence" value="ECO:0007669"/>
    <property type="project" value="TreeGrafter"/>
</dbReference>
<name>A0A4U0UKI4_9PEZI</name>
<dbReference type="Gene3D" id="3.60.15.10">
    <property type="entry name" value="Ribonuclease Z/Hydroxyacylglutathione hydrolase-like"/>
    <property type="match status" value="1"/>
</dbReference>
<keyword evidence="1 3" id="KW-0547">Nucleotide-binding</keyword>
<sequence length="762" mass="84531">MLATNLSKANWMLVQRTCEPESFFSYASASARASSSISLSSRAIYVRNLSANSVNLSPLGSNNPSDGIMLCRASGDFLLNDGDVLQISPDISVQFRAKLQVDSGLDRLRQEETKRFSSQFSVIDRVLGYGGHGSVFVAVKRSTSRQVACKIVEVPSIIRAAPQADSTALAEFKAIQLRLRKKRADLTREYEILKDLSHPNIISLEKVFRTTHSVYIFQELIPGGDLMSSVDRTNGFSEPEAAVIMRQVLKAVQYLHSNEIVHRDIKPENVLVTSWRQGSRVVLTDFGHSRKLGGEKGPARSSTLLRMQSLVAWQDVSRKAKAFVRGCLNIDEDERLNAEQALQHRWFTHKHYAAELEAAYRRAIQGWKPRTVKGSLVEFIDTSDIIVSDPPDTRNAEETKEEVPLAPVRRDASSPKKRQFAEVTHNPERKFTPVPQGPNGTRSDDLVKVRKPDWGANHKDRLRATWIGHASFLVEMPAIPGAERGLRILCDPVFSERTSPVSFLGPKRYSPTPTTLDELPDVDIICISHDHYDHLDIASVQHIYSKRKGHLHFIAGLNNKPWFMQNLGCEATEVTDADWWDSFEIKTAKFGSVKITCCPTQHFSGRNALNMGHTLWCSWALEANGKKLYFSGDTAYQAVDTPSPCPAFKQIGEVLGPFDLAMLPIGLMTPHAFMGGVHATPEQSIHIHKEIKSKLSIGMHYGTVRGGLSGQFEDVRDPPRRWKAAAEKEGMWCGGGVEGGGKAIDTAKKGVGLCDIGETVAV</sequence>
<dbReference type="InterPro" id="IPR000719">
    <property type="entry name" value="Prot_kinase_dom"/>
</dbReference>
<dbReference type="InterPro" id="IPR008271">
    <property type="entry name" value="Ser/Thr_kinase_AS"/>
</dbReference>
<protein>
    <recommendedName>
        <fullName evidence="5">Protein kinase domain-containing protein</fullName>
    </recommendedName>
</protein>
<reference evidence="6 7" key="1">
    <citation type="submission" date="2017-03" db="EMBL/GenBank/DDBJ databases">
        <title>Genomes of endolithic fungi from Antarctica.</title>
        <authorList>
            <person name="Coleine C."/>
            <person name="Masonjones S."/>
            <person name="Stajich J.E."/>
        </authorList>
    </citation>
    <scope>NUCLEOTIDE SEQUENCE [LARGE SCALE GENOMIC DNA]</scope>
    <source>
        <strain evidence="6 7">CCFEE 5311</strain>
    </source>
</reference>
<evidence type="ECO:0000256" key="4">
    <source>
        <dbReference type="SAM" id="MobiDB-lite"/>
    </source>
</evidence>
<organism evidence="6 7">
    <name type="scientific">Friedmanniomyces endolithicus</name>
    <dbReference type="NCBI Taxonomy" id="329885"/>
    <lineage>
        <taxon>Eukaryota</taxon>
        <taxon>Fungi</taxon>
        <taxon>Dikarya</taxon>
        <taxon>Ascomycota</taxon>
        <taxon>Pezizomycotina</taxon>
        <taxon>Dothideomycetes</taxon>
        <taxon>Dothideomycetidae</taxon>
        <taxon>Mycosphaerellales</taxon>
        <taxon>Teratosphaeriaceae</taxon>
        <taxon>Friedmanniomyces</taxon>
    </lineage>
</organism>
<evidence type="ECO:0000313" key="7">
    <source>
        <dbReference type="Proteomes" id="UP000310066"/>
    </source>
</evidence>
<evidence type="ECO:0000256" key="2">
    <source>
        <dbReference type="ARBA" id="ARBA00022840"/>
    </source>
</evidence>
<feature type="binding site" evidence="3">
    <location>
        <position position="150"/>
    </location>
    <ligand>
        <name>ATP</name>
        <dbReference type="ChEBI" id="CHEBI:30616"/>
    </ligand>
</feature>
<dbReference type="SMART" id="SM00220">
    <property type="entry name" value="S_TKc"/>
    <property type="match status" value="1"/>
</dbReference>
<gene>
    <name evidence="6" type="ORF">B0A54_12490</name>
</gene>
<dbReference type="Gene3D" id="1.10.510.10">
    <property type="entry name" value="Transferase(Phosphotransferase) domain 1"/>
    <property type="match status" value="2"/>
</dbReference>
<evidence type="ECO:0000256" key="1">
    <source>
        <dbReference type="ARBA" id="ARBA00022741"/>
    </source>
</evidence>
<accession>A0A4U0UKI4</accession>
<dbReference type="EMBL" id="NAJP01000071">
    <property type="protein sequence ID" value="TKA35215.1"/>
    <property type="molecule type" value="Genomic_DNA"/>
</dbReference>